<dbReference type="PANTHER" id="PTHR11228">
    <property type="entry name" value="RADICAL SAM DOMAIN PROTEIN"/>
    <property type="match status" value="1"/>
</dbReference>
<name>A0ABX8RFE3_NOCIO</name>
<reference evidence="2 3" key="1">
    <citation type="submission" date="2021-07" db="EMBL/GenBank/DDBJ databases">
        <title>Whole Genome Sequence of Nocardia Iowensis.</title>
        <authorList>
            <person name="Lamm A."/>
            <person name="Collins-Fairclough A.M."/>
            <person name="Bunk B."/>
            <person name="Sproer C."/>
        </authorList>
    </citation>
    <scope>NUCLEOTIDE SEQUENCE [LARGE SCALE GENOMIC DNA]</scope>
    <source>
        <strain evidence="2 3">NRRL 5646</strain>
    </source>
</reference>
<dbReference type="InterPro" id="IPR050377">
    <property type="entry name" value="Radical_SAM_PqqE_MftC-like"/>
</dbReference>
<keyword evidence="3" id="KW-1185">Reference proteome</keyword>
<accession>A0ABX8RFE3</accession>
<dbReference type="PANTHER" id="PTHR11228:SF7">
    <property type="entry name" value="PQQA PEPTIDE CYCLASE"/>
    <property type="match status" value="1"/>
</dbReference>
<dbReference type="EMBL" id="CP078145">
    <property type="protein sequence ID" value="QXN88315.1"/>
    <property type="molecule type" value="Genomic_DNA"/>
</dbReference>
<dbReference type="Pfam" id="PF04055">
    <property type="entry name" value="Radical_SAM"/>
    <property type="match status" value="1"/>
</dbReference>
<proteinExistence type="predicted"/>
<protein>
    <recommendedName>
        <fullName evidence="1">Radical SAM core domain-containing protein</fullName>
    </recommendedName>
</protein>
<dbReference type="SFLD" id="SFLDS00029">
    <property type="entry name" value="Radical_SAM"/>
    <property type="match status" value="1"/>
</dbReference>
<evidence type="ECO:0000313" key="3">
    <source>
        <dbReference type="Proteomes" id="UP000694257"/>
    </source>
</evidence>
<dbReference type="RefSeq" id="WP_218469198.1">
    <property type="nucleotide sequence ID" value="NZ_BAABJN010000008.1"/>
</dbReference>
<evidence type="ECO:0000259" key="1">
    <source>
        <dbReference type="Pfam" id="PF04055"/>
    </source>
</evidence>
<organism evidence="2 3">
    <name type="scientific">Nocardia iowensis</name>
    <dbReference type="NCBI Taxonomy" id="204891"/>
    <lineage>
        <taxon>Bacteria</taxon>
        <taxon>Bacillati</taxon>
        <taxon>Actinomycetota</taxon>
        <taxon>Actinomycetes</taxon>
        <taxon>Mycobacteriales</taxon>
        <taxon>Nocardiaceae</taxon>
        <taxon>Nocardia</taxon>
    </lineage>
</organism>
<feature type="domain" description="Radical SAM core" evidence="1">
    <location>
        <begin position="9"/>
        <end position="106"/>
    </location>
</feature>
<sequence length="279" mass="30522">MLHLLALEINVVTHCNLSCVGCSHSSPAAAEGFADVATVGRDFSALADVVEPVYVRLVGGEPLLHPELDQIIGAIRSAMPHAIIRLYTNGTRIDKGTSPWLAALDELLVSVYPRAAVPDSTLRHLAAECATANTTLLVERFFAFRASRPTRQLTATEARQVFQTCQMAHAKSAHIVQDGHVYLCPMSAPATIARHDGPSCRIEPHDTLEHRLSAFLNRKDPLAKCHNCLGTVGSRLPHAMASRKTWVELSTRGEIDYSHMDVLLRDPDSNNFCSVAETW</sequence>
<dbReference type="Proteomes" id="UP000694257">
    <property type="component" value="Chromosome"/>
</dbReference>
<dbReference type="InterPro" id="IPR007197">
    <property type="entry name" value="rSAM"/>
</dbReference>
<evidence type="ECO:0000313" key="2">
    <source>
        <dbReference type="EMBL" id="QXN88315.1"/>
    </source>
</evidence>
<gene>
    <name evidence="2" type="ORF">KV110_22175</name>
</gene>
<dbReference type="CDD" id="cd01335">
    <property type="entry name" value="Radical_SAM"/>
    <property type="match status" value="1"/>
</dbReference>